<dbReference type="AlphaFoldDB" id="A0A183MRL3"/>
<proteinExistence type="predicted"/>
<dbReference type="EMBL" id="UZAI01017724">
    <property type="protein sequence ID" value="VDP28765.1"/>
    <property type="molecule type" value="Genomic_DNA"/>
</dbReference>
<feature type="non-terminal residue" evidence="1">
    <location>
        <position position="1"/>
    </location>
</feature>
<organism evidence="1 2">
    <name type="scientific">Schistosoma margrebowiei</name>
    <dbReference type="NCBI Taxonomy" id="48269"/>
    <lineage>
        <taxon>Eukaryota</taxon>
        <taxon>Metazoa</taxon>
        <taxon>Spiralia</taxon>
        <taxon>Lophotrochozoa</taxon>
        <taxon>Platyhelminthes</taxon>
        <taxon>Trematoda</taxon>
        <taxon>Digenea</taxon>
        <taxon>Strigeidida</taxon>
        <taxon>Schistosomatoidea</taxon>
        <taxon>Schistosomatidae</taxon>
        <taxon>Schistosoma</taxon>
    </lineage>
</organism>
<accession>A0A183MRL3</accession>
<dbReference type="STRING" id="48269.A0A183MRL3"/>
<dbReference type="Proteomes" id="UP000277204">
    <property type="component" value="Unassembled WGS sequence"/>
</dbReference>
<gene>
    <name evidence="1" type="ORF">SMRZ_LOCUS18688</name>
</gene>
<evidence type="ECO:0000313" key="1">
    <source>
        <dbReference type="EMBL" id="VDP28765.1"/>
    </source>
</evidence>
<name>A0A183MRL3_9TREM</name>
<protein>
    <submittedName>
        <fullName evidence="1">Uncharacterized protein</fullName>
    </submittedName>
</protein>
<keyword evidence="2" id="KW-1185">Reference proteome</keyword>
<reference evidence="1 2" key="1">
    <citation type="submission" date="2018-11" db="EMBL/GenBank/DDBJ databases">
        <authorList>
            <consortium name="Pathogen Informatics"/>
        </authorList>
    </citation>
    <scope>NUCLEOTIDE SEQUENCE [LARGE SCALE GENOMIC DNA]</scope>
    <source>
        <strain evidence="1 2">Zambia</strain>
    </source>
</reference>
<sequence length="115" mass="13242">RRLKLNLIIFIKILNKLSLTFRQAIRYAETSNYDVRNFLSLVKQTYCKSFLYMNYFTCKFSRLWNNLPQSIRKIKSLSSFVGCIDTYCSSENALNITAPVSVSHLTSGILGTLNV</sequence>
<evidence type="ECO:0000313" key="2">
    <source>
        <dbReference type="Proteomes" id="UP000277204"/>
    </source>
</evidence>